<dbReference type="AlphaFoldDB" id="A0A6N7WWZ9"/>
<feature type="domain" description="Abortive phage infection protein C-terminal" evidence="1">
    <location>
        <begin position="261"/>
        <end position="513"/>
    </location>
</feature>
<proteinExistence type="predicted"/>
<name>A0A6N7WWZ9_9ACTN</name>
<dbReference type="Pfam" id="PF10592">
    <property type="entry name" value="AIPR"/>
    <property type="match status" value="1"/>
</dbReference>
<reference evidence="2 3" key="1">
    <citation type="submission" date="2019-08" db="EMBL/GenBank/DDBJ databases">
        <title>In-depth cultivation of the pig gut microbiome towards novel bacterial diversity and tailored functional studies.</title>
        <authorList>
            <person name="Wylensek D."/>
            <person name="Hitch T.C.A."/>
            <person name="Clavel T."/>
        </authorList>
    </citation>
    <scope>NUCLEOTIDE SEQUENCE [LARGE SCALE GENOMIC DNA]</scope>
    <source>
        <strain evidence="2 3">WB01_CNA04</strain>
    </source>
</reference>
<dbReference type="InterPro" id="IPR018891">
    <property type="entry name" value="AIPR_C"/>
</dbReference>
<gene>
    <name evidence="2" type="ORF">FYJ69_10515</name>
</gene>
<protein>
    <submittedName>
        <fullName evidence="2">AIPR family protein</fullName>
    </submittedName>
</protein>
<evidence type="ECO:0000313" key="2">
    <source>
        <dbReference type="EMBL" id="MST61308.1"/>
    </source>
</evidence>
<organism evidence="2 3">
    <name type="scientific">Parafannyhessea umbonata</name>
    <dbReference type="NCBI Taxonomy" id="604330"/>
    <lineage>
        <taxon>Bacteria</taxon>
        <taxon>Bacillati</taxon>
        <taxon>Actinomycetota</taxon>
        <taxon>Coriobacteriia</taxon>
        <taxon>Coriobacteriales</taxon>
        <taxon>Atopobiaceae</taxon>
        <taxon>Parafannyhessea</taxon>
    </lineage>
</organism>
<comment type="caution">
    <text evidence="2">The sequence shown here is derived from an EMBL/GenBank/DDBJ whole genome shotgun (WGS) entry which is preliminary data.</text>
</comment>
<accession>A0A6N7WWZ9</accession>
<sequence>MDLSNSQLIVRDMIEQEFGEQSEYPDKGAFFEYIVASKLMSSYDLDNDEVTAGLTGGPQDGGCDAIYIFCNDLLLNEDSDLVKSIQRNAKVEIFIIQTKFEKSFKEDAFLRWKDLCNDLLVFGNDLAGFSSKYTVSILSFFRTIRSIIKICARKGATATARFVYVANAPEASDGVKRQASGLKTAAEKVVGSSYFNADTVLIGAQELLRRWNPPSEASLMLRFANSYSIVPQRSDCIGLVTLSDYYNFLVNEEGKLRSYLFEANIRDYEGNVAVNKAIRATLENPGHEDFWWLNNGVTILATEVTQAAGGEFKLVEPRIVNGLQTTYEIYSYMDARESENPDSRNVLVRIIVPDSDETRSKVIMATNSQTNVKKTSLRATDPIHLQIELYLKSKGLYYERRKNYYKNQGKKPEEIISISFLAQCLMSTILMSPNQARARPSTLLADDSKYEKLFDSKANIEAFYRVARLGKTIVLRLSKVKPNYTRAQVTDLRFYVLMGVAQRINRKLQLSFNDLASMDVELANNELIGEVADAAMAVYERFGGNSNVAKSAQLPSEVAKAVSLADNMYAEQ</sequence>
<dbReference type="EMBL" id="VUND01000003">
    <property type="protein sequence ID" value="MST61308.1"/>
    <property type="molecule type" value="Genomic_DNA"/>
</dbReference>
<evidence type="ECO:0000313" key="3">
    <source>
        <dbReference type="Proteomes" id="UP000434342"/>
    </source>
</evidence>
<dbReference type="Proteomes" id="UP000434342">
    <property type="component" value="Unassembled WGS sequence"/>
</dbReference>
<evidence type="ECO:0000259" key="1">
    <source>
        <dbReference type="Pfam" id="PF10592"/>
    </source>
</evidence>